<keyword evidence="1" id="KW-0812">Transmembrane</keyword>
<evidence type="ECO:0000313" key="2">
    <source>
        <dbReference type="EMBL" id="MED6144945.1"/>
    </source>
</evidence>
<accession>A0ABU6T891</accession>
<organism evidence="2 3">
    <name type="scientific">Stylosanthes scabra</name>
    <dbReference type="NCBI Taxonomy" id="79078"/>
    <lineage>
        <taxon>Eukaryota</taxon>
        <taxon>Viridiplantae</taxon>
        <taxon>Streptophyta</taxon>
        <taxon>Embryophyta</taxon>
        <taxon>Tracheophyta</taxon>
        <taxon>Spermatophyta</taxon>
        <taxon>Magnoliopsida</taxon>
        <taxon>eudicotyledons</taxon>
        <taxon>Gunneridae</taxon>
        <taxon>Pentapetalae</taxon>
        <taxon>rosids</taxon>
        <taxon>fabids</taxon>
        <taxon>Fabales</taxon>
        <taxon>Fabaceae</taxon>
        <taxon>Papilionoideae</taxon>
        <taxon>50 kb inversion clade</taxon>
        <taxon>dalbergioids sensu lato</taxon>
        <taxon>Dalbergieae</taxon>
        <taxon>Pterocarpus clade</taxon>
        <taxon>Stylosanthes</taxon>
    </lineage>
</organism>
<evidence type="ECO:0000256" key="1">
    <source>
        <dbReference type="SAM" id="Phobius"/>
    </source>
</evidence>
<dbReference type="PANTHER" id="PTHR33306">
    <property type="entry name" value="EXPRESSED PROTEIN-RELATED-RELATED"/>
    <property type="match status" value="1"/>
</dbReference>
<keyword evidence="1" id="KW-0472">Membrane</keyword>
<dbReference type="EMBL" id="JASCZI010090685">
    <property type="protein sequence ID" value="MED6144945.1"/>
    <property type="molecule type" value="Genomic_DNA"/>
</dbReference>
<comment type="caution">
    <text evidence="2">The sequence shown here is derived from an EMBL/GenBank/DDBJ whole genome shotgun (WGS) entry which is preliminary data.</text>
</comment>
<keyword evidence="1" id="KW-1133">Transmembrane helix</keyword>
<gene>
    <name evidence="2" type="ORF">PIB30_020240</name>
</gene>
<protein>
    <submittedName>
        <fullName evidence="2">Uncharacterized protein</fullName>
    </submittedName>
</protein>
<sequence>MIGGERAPPPHGILLAVVVAIVVAVPFLVTADYFTEAFSDLITPFGQFLLPILLLIAIHFLSSDRASFISAMFSTTAEPDSIHHLSGSPVGIALVLLLILILLYSRVSFFGNHDSGDSTN</sequence>
<feature type="transmembrane region" description="Helical" evidence="1">
    <location>
        <begin position="82"/>
        <end position="104"/>
    </location>
</feature>
<reference evidence="2 3" key="1">
    <citation type="journal article" date="2023" name="Plants (Basel)">
        <title>Bridging the Gap: Combining Genomics and Transcriptomics Approaches to Understand Stylosanthes scabra, an Orphan Legume from the Brazilian Caatinga.</title>
        <authorList>
            <person name="Ferreira-Neto J.R.C."/>
            <person name="da Silva M.D."/>
            <person name="Binneck E."/>
            <person name="de Melo N.F."/>
            <person name="da Silva R.H."/>
            <person name="de Melo A.L.T.M."/>
            <person name="Pandolfi V."/>
            <person name="Bustamante F.O."/>
            <person name="Brasileiro-Vidal A.C."/>
            <person name="Benko-Iseppon A.M."/>
        </authorList>
    </citation>
    <scope>NUCLEOTIDE SEQUENCE [LARGE SCALE GENOMIC DNA]</scope>
    <source>
        <tissue evidence="2">Leaves</tissue>
    </source>
</reference>
<evidence type="ECO:0000313" key="3">
    <source>
        <dbReference type="Proteomes" id="UP001341840"/>
    </source>
</evidence>
<keyword evidence="3" id="KW-1185">Reference proteome</keyword>
<name>A0ABU6T891_9FABA</name>
<dbReference type="Proteomes" id="UP001341840">
    <property type="component" value="Unassembled WGS sequence"/>
</dbReference>
<proteinExistence type="predicted"/>
<feature type="transmembrane region" description="Helical" evidence="1">
    <location>
        <begin position="12"/>
        <end position="29"/>
    </location>
</feature>
<dbReference type="PANTHER" id="PTHR33306:SF1">
    <property type="entry name" value="EXPRESSED PROTEIN"/>
    <property type="match status" value="1"/>
</dbReference>
<feature type="transmembrane region" description="Helical" evidence="1">
    <location>
        <begin position="41"/>
        <end position="61"/>
    </location>
</feature>